<dbReference type="Pfam" id="PF10175">
    <property type="entry name" value="MPP6"/>
    <property type="match status" value="1"/>
</dbReference>
<reference evidence="2 3" key="1">
    <citation type="journal article" date="2020" name="G3 (Bethesda)">
        <title>Improved Reference Genome for Cyclotella cryptica CCMP332, a Model for Cell Wall Morphogenesis, Salinity Adaptation, and Lipid Production in Diatoms (Bacillariophyta).</title>
        <authorList>
            <person name="Roberts W.R."/>
            <person name="Downey K.M."/>
            <person name="Ruck E.C."/>
            <person name="Traller J.C."/>
            <person name="Alverson A.J."/>
        </authorList>
    </citation>
    <scope>NUCLEOTIDE SEQUENCE [LARGE SCALE GENOMIC DNA]</scope>
    <source>
        <strain evidence="2 3">CCMP332</strain>
    </source>
</reference>
<accession>A0ABD3Q261</accession>
<comment type="caution">
    <text evidence="2">The sequence shown here is derived from an EMBL/GenBank/DDBJ whole genome shotgun (WGS) entry which is preliminary data.</text>
</comment>
<dbReference type="InterPro" id="IPR019324">
    <property type="entry name" value="MPP6"/>
</dbReference>
<dbReference type="EMBL" id="JABMIG020000088">
    <property type="protein sequence ID" value="KAL3793741.1"/>
    <property type="molecule type" value="Genomic_DNA"/>
</dbReference>
<sequence length="212" mass="23866">MWKPGASKPNAIEQQQRQGVCTTLKPTSSKQPAKKLSSATMGMRFMQRKSLDSGTTSPSPSRGLNGENAKKRTNENDNHLKNSTESNSNTIGPECDRIYSDNDRKRDIDTMTTSSAKDNQTIILKIATVVDMYGQGSDIIGRRSFGGFHKSVRATWDEAVQKRTSEDARRRHTKEHISDEELLKRYEKYVKKGRDRAGLGDSGRKDKKKRKS</sequence>
<dbReference type="PANTHER" id="PTHR13582:SF0">
    <property type="entry name" value="M-PHASE PHOSPHOPROTEIN 6"/>
    <property type="match status" value="1"/>
</dbReference>
<feature type="compositionally biased region" description="Basic and acidic residues" evidence="1">
    <location>
        <begin position="68"/>
        <end position="82"/>
    </location>
</feature>
<dbReference type="Proteomes" id="UP001516023">
    <property type="component" value="Unassembled WGS sequence"/>
</dbReference>
<organism evidence="2 3">
    <name type="scientific">Cyclotella cryptica</name>
    <dbReference type="NCBI Taxonomy" id="29204"/>
    <lineage>
        <taxon>Eukaryota</taxon>
        <taxon>Sar</taxon>
        <taxon>Stramenopiles</taxon>
        <taxon>Ochrophyta</taxon>
        <taxon>Bacillariophyta</taxon>
        <taxon>Coscinodiscophyceae</taxon>
        <taxon>Thalassiosirophycidae</taxon>
        <taxon>Stephanodiscales</taxon>
        <taxon>Stephanodiscaceae</taxon>
        <taxon>Cyclotella</taxon>
    </lineage>
</organism>
<keyword evidence="3" id="KW-1185">Reference proteome</keyword>
<evidence type="ECO:0000256" key="1">
    <source>
        <dbReference type="SAM" id="MobiDB-lite"/>
    </source>
</evidence>
<evidence type="ECO:0000313" key="2">
    <source>
        <dbReference type="EMBL" id="KAL3793741.1"/>
    </source>
</evidence>
<feature type="compositionally biased region" description="Polar residues" evidence="1">
    <location>
        <begin position="12"/>
        <end position="31"/>
    </location>
</feature>
<feature type="region of interest" description="Disordered" evidence="1">
    <location>
        <begin position="1"/>
        <end position="103"/>
    </location>
</feature>
<dbReference type="PANTHER" id="PTHR13582">
    <property type="entry name" value="M-PHASE PHOSPHOPROTEIN 6"/>
    <property type="match status" value="1"/>
</dbReference>
<protein>
    <submittedName>
        <fullName evidence="2">Uncharacterized protein</fullName>
    </submittedName>
</protein>
<gene>
    <name evidence="2" type="ORF">HJC23_013303</name>
</gene>
<name>A0ABD3Q261_9STRA</name>
<feature type="region of interest" description="Disordered" evidence="1">
    <location>
        <begin position="193"/>
        <end position="212"/>
    </location>
</feature>
<feature type="compositionally biased region" description="Basic and acidic residues" evidence="1">
    <location>
        <begin position="94"/>
        <end position="103"/>
    </location>
</feature>
<feature type="compositionally biased region" description="Polar residues" evidence="1">
    <location>
        <begin position="52"/>
        <end position="62"/>
    </location>
</feature>
<evidence type="ECO:0000313" key="3">
    <source>
        <dbReference type="Proteomes" id="UP001516023"/>
    </source>
</evidence>
<dbReference type="AlphaFoldDB" id="A0ABD3Q261"/>
<feature type="compositionally biased region" description="Basic and acidic residues" evidence="1">
    <location>
        <begin position="193"/>
        <end position="204"/>
    </location>
</feature>
<proteinExistence type="predicted"/>